<dbReference type="EMBL" id="JAPTMU010000005">
    <property type="protein sequence ID" value="KAJ4943284.1"/>
    <property type="molecule type" value="Genomic_DNA"/>
</dbReference>
<organism evidence="3 4">
    <name type="scientific">Pogonophryne albipinna</name>
    <dbReference type="NCBI Taxonomy" id="1090488"/>
    <lineage>
        <taxon>Eukaryota</taxon>
        <taxon>Metazoa</taxon>
        <taxon>Chordata</taxon>
        <taxon>Craniata</taxon>
        <taxon>Vertebrata</taxon>
        <taxon>Euteleostomi</taxon>
        <taxon>Actinopterygii</taxon>
        <taxon>Neopterygii</taxon>
        <taxon>Teleostei</taxon>
        <taxon>Neoteleostei</taxon>
        <taxon>Acanthomorphata</taxon>
        <taxon>Eupercaria</taxon>
        <taxon>Perciformes</taxon>
        <taxon>Notothenioidei</taxon>
        <taxon>Pogonophryne</taxon>
    </lineage>
</organism>
<name>A0AAD6FS11_9TELE</name>
<feature type="region of interest" description="Disordered" evidence="1">
    <location>
        <begin position="51"/>
        <end position="93"/>
    </location>
</feature>
<evidence type="ECO:0000256" key="1">
    <source>
        <dbReference type="SAM" id="MobiDB-lite"/>
    </source>
</evidence>
<dbReference type="InterPro" id="IPR044822">
    <property type="entry name" value="Myb_DNA-bind_4"/>
</dbReference>
<gene>
    <name evidence="3" type="ORF">JOQ06_005788</name>
</gene>
<dbReference type="Pfam" id="PF13837">
    <property type="entry name" value="Myb_DNA-bind_4"/>
    <property type="match status" value="1"/>
</dbReference>
<protein>
    <recommendedName>
        <fullName evidence="2">Myb/SANT-like DNA-binding domain-containing protein</fullName>
    </recommendedName>
</protein>
<dbReference type="Proteomes" id="UP001219934">
    <property type="component" value="Unassembled WGS sequence"/>
</dbReference>
<evidence type="ECO:0000313" key="4">
    <source>
        <dbReference type="Proteomes" id="UP001219934"/>
    </source>
</evidence>
<keyword evidence="4" id="KW-1185">Reference proteome</keyword>
<sequence>MRGENESLFTGATFSANIVWRTVLEDMGLQGSVTPLQAKKKWDNLKKRYKDCKYPGSGEGVEDTPRPSSAVGDQEDEDQVEAGPSRPKRKDGLMDLIREDMKLQREAEEKKLADK</sequence>
<proteinExistence type="predicted"/>
<evidence type="ECO:0000313" key="3">
    <source>
        <dbReference type="EMBL" id="KAJ4943284.1"/>
    </source>
</evidence>
<comment type="caution">
    <text evidence="3">The sequence shown here is derived from an EMBL/GenBank/DDBJ whole genome shotgun (WGS) entry which is preliminary data.</text>
</comment>
<dbReference type="AlphaFoldDB" id="A0AAD6FS11"/>
<reference evidence="3" key="1">
    <citation type="submission" date="2022-11" db="EMBL/GenBank/DDBJ databases">
        <title>Chromosome-level genome of Pogonophryne albipinna.</title>
        <authorList>
            <person name="Jo E."/>
        </authorList>
    </citation>
    <scope>NUCLEOTIDE SEQUENCE</scope>
    <source>
        <strain evidence="3">SGF0006</strain>
        <tissue evidence="3">Muscle</tissue>
    </source>
</reference>
<evidence type="ECO:0000259" key="2">
    <source>
        <dbReference type="Pfam" id="PF13837"/>
    </source>
</evidence>
<accession>A0AAD6FS11</accession>
<feature type="domain" description="Myb/SANT-like DNA-binding" evidence="2">
    <location>
        <begin position="3"/>
        <end position="59"/>
    </location>
</feature>